<dbReference type="SUPFAM" id="SSF51294">
    <property type="entry name" value="Hedgehog/intein (Hint) domain"/>
    <property type="match status" value="1"/>
</dbReference>
<accession>A0A2U3EP61</accession>
<dbReference type="SUPFAM" id="SSF53300">
    <property type="entry name" value="vWA-like"/>
    <property type="match status" value="1"/>
</dbReference>
<dbReference type="Gene3D" id="3.40.50.410">
    <property type="entry name" value="von Willebrand factor, type A domain"/>
    <property type="match status" value="1"/>
</dbReference>
<name>A0A2U3EP61_PURLI</name>
<evidence type="ECO:0000313" key="4">
    <source>
        <dbReference type="Proteomes" id="UP000245956"/>
    </source>
</evidence>
<dbReference type="Proteomes" id="UP000245956">
    <property type="component" value="Unassembled WGS sequence"/>
</dbReference>
<dbReference type="InterPro" id="IPR002035">
    <property type="entry name" value="VWF_A"/>
</dbReference>
<dbReference type="InterPro" id="IPR032838">
    <property type="entry name" value="Vwaint_dom"/>
</dbReference>
<dbReference type="InterPro" id="IPR051266">
    <property type="entry name" value="CLCR"/>
</dbReference>
<dbReference type="InterPro" id="IPR036844">
    <property type="entry name" value="Hint_dom_sf"/>
</dbReference>
<reference evidence="3 4" key="1">
    <citation type="journal article" date="2016" name="Front. Microbiol.">
        <title>Genome and transcriptome sequences reveal the specific parasitism of the nematophagous Purpureocillium lilacinum 36-1.</title>
        <authorList>
            <person name="Xie J."/>
            <person name="Li S."/>
            <person name="Mo C."/>
            <person name="Xiao X."/>
            <person name="Peng D."/>
            <person name="Wang G."/>
            <person name="Xiao Y."/>
        </authorList>
    </citation>
    <scope>NUCLEOTIDE SEQUENCE [LARGE SCALE GENOMIC DNA]</scope>
    <source>
        <strain evidence="3 4">36-1</strain>
    </source>
</reference>
<comment type="caution">
    <text evidence="3">The sequence shown here is derived from an EMBL/GenBank/DDBJ whole genome shotgun (WGS) entry which is preliminary data.</text>
</comment>
<dbReference type="AlphaFoldDB" id="A0A2U3EP61"/>
<dbReference type="EMBL" id="LCWV01000001">
    <property type="protein sequence ID" value="PWI76297.1"/>
    <property type="molecule type" value="Genomic_DNA"/>
</dbReference>
<dbReference type="Pfam" id="PF14624">
    <property type="entry name" value="Vwaint"/>
    <property type="match status" value="1"/>
</dbReference>
<dbReference type="InterPro" id="IPR036465">
    <property type="entry name" value="vWFA_dom_sf"/>
</dbReference>
<dbReference type="PANTHER" id="PTHR10579:SF156">
    <property type="entry name" value="VWFA DOMAIN-CONTAINING PROTEIN"/>
    <property type="match status" value="1"/>
</dbReference>
<feature type="region of interest" description="Disordered" evidence="1">
    <location>
        <begin position="185"/>
        <end position="206"/>
    </location>
</feature>
<dbReference type="InterPro" id="IPR039510">
    <property type="entry name" value="Vint_dom"/>
</dbReference>
<dbReference type="Pfam" id="PF13519">
    <property type="entry name" value="VWA_2"/>
    <property type="match status" value="1"/>
</dbReference>
<sequence length="1087" mass="117867">MGGRWRHGMGRLVGASADELPVADAHLVRLVSAIVTPRRQACPSRERLSSSTWSNSYSALLTTNYMYEVQTHQWHPGLPHAGAVRSRVSRARGALHGMLPSLRHVTSKTAASHRYDVGTISSCKSSRSRTSRKPTDALDCWHASTGDSLREAEPRDARCCCAIRCPRLTGQMDQTPSLAKIDAEAQQPSVHPFPTDQGPKLPGAPRRTPSLRAVLGVCPHVWLANGPLARGATSPAGGPPRTQCSAILHRRAHYSEWMNAPGGGWPAFGISHLIMGDAANFGIHFAVLKRWRHESPQRSLAPAVWQAWRTRLPIRNDAPPSYDEAASAHSLVSAEVCGATLHLGPVPSKEALVVKVQPPQSPPVDIHHVPCDIVLVIDVSGSMGASAPVPGEGGSEDTGLSVLDLTKHAALTIIETLNADDRLGIVTFGSKSKVIQDLEPMNDTSKAKAKDNIKAMVPQDATNLWHGIRDAIEVFKDGGRSSRVPAMMVLTDGMPNHMSASLSPTLRYFDVLTQPSRCPPAGYIPKLRSMSKLPATIHTFGFGYSLRSGLLKSLAEFGNGNYAFIPDAGMIGTVFVHAVANLQATFATNAKLTLTYSNDLQVEQTMDSSVLQEEARETGSKESRLKVLQIPLGNLQYGQSRDIFLRVRRGAANEADGELILRPTDLDVEATLDFDTARIPSASPDSKTLNDADHGSFTLSVRGSLAHQATDLSDAEVAYHESRARICKYLSSWFPIGPDGEHRVLAEGRAQKQKELALLLDEIPARNHLDPLNQSLMEDLTGPEPKGQISLAINTDEYFNKWGVHYLPSYYNAHSRQICNSFKDPGPLQYGINSPLFVACRDRLDEVFDNLPAPEPTPTTRRGYVGYGGHHVGGHAGSRPKISMSRYRDAHGVCFAGSTPLELASGRIVPIRKLKRGMKVRTPSGSRKVALVLRTPVQAATLCRVGSLVVTPWHPISLDGKSWTFPADVAEGIVRYTGSVYSVMLQRDRNSRAHSIRVGSVWGVTLGHGLTHGSDARAHAFFGDYNRVGKSLVGLGVDRSGVVEGRGVERDPQSGLVVGFRAKPVARTGLQLHQSMVRKVSLSQSSV</sequence>
<dbReference type="PANTHER" id="PTHR10579">
    <property type="entry name" value="CALCIUM-ACTIVATED CHLORIDE CHANNEL REGULATOR"/>
    <property type="match status" value="1"/>
</dbReference>
<dbReference type="Pfam" id="PF14623">
    <property type="entry name" value="Vint"/>
    <property type="match status" value="1"/>
</dbReference>
<evidence type="ECO:0000313" key="3">
    <source>
        <dbReference type="EMBL" id="PWI76297.1"/>
    </source>
</evidence>
<evidence type="ECO:0000256" key="1">
    <source>
        <dbReference type="SAM" id="MobiDB-lite"/>
    </source>
</evidence>
<dbReference type="SMART" id="SM00327">
    <property type="entry name" value="VWA"/>
    <property type="match status" value="1"/>
</dbReference>
<organism evidence="3 4">
    <name type="scientific">Purpureocillium lilacinum</name>
    <name type="common">Paecilomyces lilacinus</name>
    <dbReference type="NCBI Taxonomy" id="33203"/>
    <lineage>
        <taxon>Eukaryota</taxon>
        <taxon>Fungi</taxon>
        <taxon>Dikarya</taxon>
        <taxon>Ascomycota</taxon>
        <taxon>Pezizomycotina</taxon>
        <taxon>Sordariomycetes</taxon>
        <taxon>Hypocreomycetidae</taxon>
        <taxon>Hypocreales</taxon>
        <taxon>Ophiocordycipitaceae</taxon>
        <taxon>Purpureocillium</taxon>
    </lineage>
</organism>
<proteinExistence type="predicted"/>
<protein>
    <submittedName>
        <fullName evidence="3">U-box domain-containing protein</fullName>
    </submittedName>
</protein>
<evidence type="ECO:0000259" key="2">
    <source>
        <dbReference type="PROSITE" id="PS50234"/>
    </source>
</evidence>
<feature type="domain" description="VWFA" evidence="2">
    <location>
        <begin position="372"/>
        <end position="579"/>
    </location>
</feature>
<dbReference type="PROSITE" id="PS50234">
    <property type="entry name" value="VWFA"/>
    <property type="match status" value="1"/>
</dbReference>
<gene>
    <name evidence="3" type="ORF">PCL_03491</name>
</gene>